<sequence>MVKEKISEGIVLKKADSPDEINTRSHYWLKVINYHYTEVVITGTPKRI</sequence>
<evidence type="ECO:0000313" key="1">
    <source>
        <dbReference type="EMBL" id="TWL43514.1"/>
    </source>
</evidence>
<dbReference type="Proteomes" id="UP000429980">
    <property type="component" value="Unassembled WGS sequence"/>
</dbReference>
<organism evidence="1 2">
    <name type="scientific">Bacillus paralicheniformis</name>
    <dbReference type="NCBI Taxonomy" id="1648923"/>
    <lineage>
        <taxon>Bacteria</taxon>
        <taxon>Bacillati</taxon>
        <taxon>Bacillota</taxon>
        <taxon>Bacilli</taxon>
        <taxon>Bacillales</taxon>
        <taxon>Bacillaceae</taxon>
        <taxon>Bacillus</taxon>
    </lineage>
</organism>
<gene>
    <name evidence="1" type="ORF">CHCC15381_2757</name>
</gene>
<reference evidence="1 2" key="1">
    <citation type="submission" date="2019-06" db="EMBL/GenBank/DDBJ databases">
        <title>Genome sequence analysis of &gt;100 Bacillus licheniformis strains suggests intrinsic resistance to this species.</title>
        <authorList>
            <person name="Wels M."/>
            <person name="Siezen R.J."/>
            <person name="Johansen E."/>
            <person name="Stuer-Lauridsen B."/>
            <person name="Bjerre K."/>
            <person name="Nielsen B.K.K."/>
        </authorList>
    </citation>
    <scope>NUCLEOTIDE SEQUENCE [LARGE SCALE GENOMIC DNA]</scope>
    <source>
        <strain evidence="1 2">BAC-15381</strain>
    </source>
</reference>
<protein>
    <submittedName>
        <fullName evidence="1">Uncharacterized protein</fullName>
    </submittedName>
</protein>
<name>A0ABY3G085_9BACI</name>
<dbReference type="EMBL" id="NILF01000013">
    <property type="protein sequence ID" value="TWL43514.1"/>
    <property type="molecule type" value="Genomic_DNA"/>
</dbReference>
<accession>A0ABY3G085</accession>
<evidence type="ECO:0000313" key="2">
    <source>
        <dbReference type="Proteomes" id="UP000429980"/>
    </source>
</evidence>
<comment type="caution">
    <text evidence="1">The sequence shown here is derived from an EMBL/GenBank/DDBJ whole genome shotgun (WGS) entry which is preliminary data.</text>
</comment>
<keyword evidence="2" id="KW-1185">Reference proteome</keyword>
<proteinExistence type="predicted"/>